<keyword evidence="3" id="KW-1185">Reference proteome</keyword>
<feature type="non-terminal residue" evidence="2">
    <location>
        <position position="1"/>
    </location>
</feature>
<sequence length="848" mass="94147">TENAKVPLQPSRQSSRQSSRNRVPLSWALKKREKKKREKTLTSWLVDKEKGVSGRNALEQELRKTRKISQVHKNLEKDHDIPCSYKTLLKYINNDDELSEIYHSCSFPVASWLAHKKKGALRLHALKEELRKTVKITQEVLKNLKEDHDLSCSYDQLRYYINNDPELSKIYHPFTVSVASVSVASWLAHKKKGALRLHALKEELRKTGRISRVLKNLEKDHDLSCSYQQLRRYINNDDKLSEIYHSCSIPVTSWLADEKSDDSRLHALKEELGKTGNITQVYDYLKEDHDLSCSYGQLRYYINNNDELSEIYHSYSGPVAAWLADEKLGDTRRDALNKVIQDSYTVQDAWDELVFSDVLSDAPFLSVIALTTYLLQNPDNCSEDLKADCFRVSHADSDWRSNKKEVAESCYPNEYKYHQKSYPVPPECKGLQVTGCEKDLEVHGMDGNEIETKEYMVSGVEKSPNGSMMIMTGETSMCLHGSGGKFTSVSPGKYKQEGGVSLSLVLNLGSQKDSRGKDATSFIAAAEKNNVITNSTLVELIDSADVFNAARTSKEHKTLSLDLIPSGGRSDNGYAKGRYKGESKKDKAMTKIINLADSHNLVITRALILRYRYGSGTIHSDGVYRSINTFGKVIFKYGGGNFMLQEEKDGHFCVVSLETPPVITQASDLGQTPPLVLDDNKGDSEEEEDDYSTFDEEEEGMDWEDMEKEGGERKLGDNQAPASVDPDFTKRMGGLGVSPRSALAAAAGAAAAAAGAAAAAPHKGSYRDINPGSLFFSEEDWDFTAEVAAAIMDLPESTSPESTKSTSGMSPSHKKGRMFSPKTTDGMMQQGGEGGAEGGKGGGKTFTF</sequence>
<feature type="compositionally biased region" description="Acidic residues" evidence="1">
    <location>
        <begin position="684"/>
        <end position="707"/>
    </location>
</feature>
<comment type="caution">
    <text evidence="2">The sequence shown here is derived from an EMBL/GenBank/DDBJ whole genome shotgun (WGS) entry which is preliminary data.</text>
</comment>
<feature type="region of interest" description="Disordered" evidence="1">
    <location>
        <begin position="795"/>
        <end position="848"/>
    </location>
</feature>
<protein>
    <submittedName>
        <fullName evidence="2">Uncharacterized protein</fullName>
    </submittedName>
</protein>
<evidence type="ECO:0000313" key="3">
    <source>
        <dbReference type="Proteomes" id="UP001165082"/>
    </source>
</evidence>
<proteinExistence type="predicted"/>
<feature type="region of interest" description="Disordered" evidence="1">
    <location>
        <begin position="664"/>
        <end position="729"/>
    </location>
</feature>
<dbReference type="Proteomes" id="UP001165082">
    <property type="component" value="Unassembled WGS sequence"/>
</dbReference>
<organism evidence="2 3">
    <name type="scientific">Triparma retinervis</name>
    <dbReference type="NCBI Taxonomy" id="2557542"/>
    <lineage>
        <taxon>Eukaryota</taxon>
        <taxon>Sar</taxon>
        <taxon>Stramenopiles</taxon>
        <taxon>Ochrophyta</taxon>
        <taxon>Bolidophyceae</taxon>
        <taxon>Parmales</taxon>
        <taxon>Triparmaceae</taxon>
        <taxon>Triparma</taxon>
    </lineage>
</organism>
<reference evidence="2" key="1">
    <citation type="submission" date="2022-07" db="EMBL/GenBank/DDBJ databases">
        <title>Genome analysis of Parmales, a sister group of diatoms, reveals the evolutionary specialization of diatoms from phago-mixotrophs to photoautotrophs.</title>
        <authorList>
            <person name="Ban H."/>
            <person name="Sato S."/>
            <person name="Yoshikawa S."/>
            <person name="Kazumasa Y."/>
            <person name="Nakamura Y."/>
            <person name="Ichinomiya M."/>
            <person name="Saitoh K."/>
            <person name="Sato N."/>
            <person name="Blanc-Mathieu R."/>
            <person name="Endo H."/>
            <person name="Kuwata A."/>
            <person name="Ogata H."/>
        </authorList>
    </citation>
    <scope>NUCLEOTIDE SEQUENCE</scope>
</reference>
<feature type="compositionally biased region" description="Low complexity" evidence="1">
    <location>
        <begin position="9"/>
        <end position="20"/>
    </location>
</feature>
<evidence type="ECO:0000313" key="2">
    <source>
        <dbReference type="EMBL" id="GMH70386.1"/>
    </source>
</evidence>
<feature type="region of interest" description="Disordered" evidence="1">
    <location>
        <begin position="1"/>
        <end position="29"/>
    </location>
</feature>
<gene>
    <name evidence="2" type="ORF">TrRE_jg1510</name>
</gene>
<accession>A0A9W7ACX4</accession>
<dbReference type="EMBL" id="BRXZ01004198">
    <property type="protein sequence ID" value="GMH70386.1"/>
    <property type="molecule type" value="Genomic_DNA"/>
</dbReference>
<name>A0A9W7ACX4_9STRA</name>
<evidence type="ECO:0000256" key="1">
    <source>
        <dbReference type="SAM" id="MobiDB-lite"/>
    </source>
</evidence>
<dbReference type="AlphaFoldDB" id="A0A9W7ACX4"/>
<feature type="compositionally biased region" description="Low complexity" evidence="1">
    <location>
        <begin position="795"/>
        <end position="807"/>
    </location>
</feature>
<feature type="compositionally biased region" description="Gly residues" evidence="1">
    <location>
        <begin position="829"/>
        <end position="848"/>
    </location>
</feature>